<dbReference type="EMBL" id="OIVN01004036">
    <property type="protein sequence ID" value="SPD15099.1"/>
    <property type="molecule type" value="Genomic_DNA"/>
</dbReference>
<feature type="compositionally biased region" description="Basic and acidic residues" evidence="1">
    <location>
        <begin position="158"/>
        <end position="168"/>
    </location>
</feature>
<feature type="region of interest" description="Disordered" evidence="1">
    <location>
        <begin position="29"/>
        <end position="70"/>
    </location>
</feature>
<dbReference type="InterPro" id="IPR045283">
    <property type="entry name" value="AT3G44326-like"/>
</dbReference>
<dbReference type="PANTHER" id="PTHR33736">
    <property type="entry name" value="F-BOX PROTEIN-RELATED"/>
    <property type="match status" value="1"/>
</dbReference>
<protein>
    <submittedName>
        <fullName evidence="2">Uncharacterized protein</fullName>
    </submittedName>
</protein>
<feature type="region of interest" description="Disordered" evidence="1">
    <location>
        <begin position="149"/>
        <end position="168"/>
    </location>
</feature>
<dbReference type="PANTHER" id="PTHR33736:SF18">
    <property type="entry name" value="F-BOX DOMAIN-CONTAINING PROTEIN"/>
    <property type="match status" value="1"/>
</dbReference>
<sequence>MEGEDMGEVVAVHFLEKRGLMLQCAANCSTDPHSPPPPAPRLTYTRFPPKKNSGGTSAHPRGPPSTTHAFTTSFPRSLVATALFSPTHFQPSITALLILTVRSSIPLSTELISAVDVRYKDELIFSKVQETEAETGWFLCSPFRVDLLGQKESNPDTDTTRRRERSLA</sequence>
<proteinExistence type="predicted"/>
<gene>
    <name evidence="2" type="ORF">FSB_LOCUS42981</name>
</gene>
<dbReference type="AlphaFoldDB" id="A0A2N9HTV9"/>
<organism evidence="2">
    <name type="scientific">Fagus sylvatica</name>
    <name type="common">Beechnut</name>
    <dbReference type="NCBI Taxonomy" id="28930"/>
    <lineage>
        <taxon>Eukaryota</taxon>
        <taxon>Viridiplantae</taxon>
        <taxon>Streptophyta</taxon>
        <taxon>Embryophyta</taxon>
        <taxon>Tracheophyta</taxon>
        <taxon>Spermatophyta</taxon>
        <taxon>Magnoliopsida</taxon>
        <taxon>eudicotyledons</taxon>
        <taxon>Gunneridae</taxon>
        <taxon>Pentapetalae</taxon>
        <taxon>rosids</taxon>
        <taxon>fabids</taxon>
        <taxon>Fagales</taxon>
        <taxon>Fagaceae</taxon>
        <taxon>Fagus</taxon>
    </lineage>
</organism>
<evidence type="ECO:0000313" key="2">
    <source>
        <dbReference type="EMBL" id="SPD15099.1"/>
    </source>
</evidence>
<reference evidence="2" key="1">
    <citation type="submission" date="2018-02" db="EMBL/GenBank/DDBJ databases">
        <authorList>
            <person name="Cohen D.B."/>
            <person name="Kent A.D."/>
        </authorList>
    </citation>
    <scope>NUCLEOTIDE SEQUENCE</scope>
</reference>
<name>A0A2N9HTV9_FAGSY</name>
<accession>A0A2N9HTV9</accession>
<evidence type="ECO:0000256" key="1">
    <source>
        <dbReference type="SAM" id="MobiDB-lite"/>
    </source>
</evidence>